<organism evidence="2 3">
    <name type="scientific">Vibrio halioticoli NBRC 102217</name>
    <dbReference type="NCBI Taxonomy" id="1219072"/>
    <lineage>
        <taxon>Bacteria</taxon>
        <taxon>Pseudomonadati</taxon>
        <taxon>Pseudomonadota</taxon>
        <taxon>Gammaproteobacteria</taxon>
        <taxon>Vibrionales</taxon>
        <taxon>Vibrionaceae</taxon>
        <taxon>Vibrio</taxon>
    </lineage>
</organism>
<dbReference type="EMBL" id="BAUJ01000054">
    <property type="protein sequence ID" value="GAD90718.1"/>
    <property type="molecule type" value="Genomic_DNA"/>
</dbReference>
<feature type="transmembrane region" description="Helical" evidence="1">
    <location>
        <begin position="20"/>
        <end position="38"/>
    </location>
</feature>
<name>V5FG42_9VIBR</name>
<keyword evidence="1" id="KW-0812">Transmembrane</keyword>
<evidence type="ECO:0000313" key="3">
    <source>
        <dbReference type="Proteomes" id="UP000017800"/>
    </source>
</evidence>
<dbReference type="Proteomes" id="UP000017800">
    <property type="component" value="Unassembled WGS sequence"/>
</dbReference>
<protein>
    <submittedName>
        <fullName evidence="2">Uncharacterized protein</fullName>
    </submittedName>
</protein>
<gene>
    <name evidence="2" type="ORF">VHA01S_054_00120</name>
</gene>
<keyword evidence="1" id="KW-0472">Membrane</keyword>
<keyword evidence="1" id="KW-1133">Transmembrane helix</keyword>
<dbReference type="AlphaFoldDB" id="V5FG42"/>
<sequence>MPSFVLIGFFIDSRGYDFTWLSVIGISIMAAVGLYWMTNKSRKHETVSIKYS</sequence>
<evidence type="ECO:0000256" key="1">
    <source>
        <dbReference type="SAM" id="Phobius"/>
    </source>
</evidence>
<evidence type="ECO:0000313" key="2">
    <source>
        <dbReference type="EMBL" id="GAD90718.1"/>
    </source>
</evidence>
<proteinExistence type="predicted"/>
<reference evidence="2 3" key="1">
    <citation type="submission" date="2013-10" db="EMBL/GenBank/DDBJ databases">
        <authorList>
            <person name="Ichikawa N."/>
            <person name="Kimura A."/>
            <person name="Ohji S."/>
            <person name="Hosoyama A."/>
            <person name="Fujita N."/>
        </authorList>
    </citation>
    <scope>NUCLEOTIDE SEQUENCE [LARGE SCALE GENOMIC DNA]</scope>
    <source>
        <strain evidence="2 3">NBRC 102217</strain>
    </source>
</reference>
<accession>V5FG42</accession>
<keyword evidence="3" id="KW-1185">Reference proteome</keyword>
<comment type="caution">
    <text evidence="2">The sequence shown here is derived from an EMBL/GenBank/DDBJ whole genome shotgun (WGS) entry which is preliminary data.</text>
</comment>
<reference evidence="2 3" key="2">
    <citation type="submission" date="2013-11" db="EMBL/GenBank/DDBJ databases">
        <title>Whole genome shotgun sequence of Vibrio halioticoli NBRC 102217.</title>
        <authorList>
            <person name="Isaki S."/>
            <person name="Kimura A."/>
            <person name="Ohji S."/>
            <person name="Hosoyama A."/>
            <person name="Fujita N."/>
            <person name="Hashimoto M."/>
            <person name="Hosoyama Y."/>
            <person name="Yamazoe A."/>
        </authorList>
    </citation>
    <scope>NUCLEOTIDE SEQUENCE [LARGE SCALE GENOMIC DNA]</scope>
    <source>
        <strain evidence="2 3">NBRC 102217</strain>
    </source>
</reference>